<organism evidence="2 3">
    <name type="scientific">Priestia taiwanensis</name>
    <dbReference type="NCBI Taxonomy" id="1347902"/>
    <lineage>
        <taxon>Bacteria</taxon>
        <taxon>Bacillati</taxon>
        <taxon>Bacillota</taxon>
        <taxon>Bacilli</taxon>
        <taxon>Bacillales</taxon>
        <taxon>Bacillaceae</taxon>
        <taxon>Priestia</taxon>
    </lineage>
</organism>
<keyword evidence="1" id="KW-0472">Membrane</keyword>
<evidence type="ECO:0000313" key="3">
    <source>
        <dbReference type="Proteomes" id="UP000605259"/>
    </source>
</evidence>
<proteinExistence type="predicted"/>
<reference evidence="2" key="1">
    <citation type="journal article" date="2014" name="Int. J. Syst. Evol. Microbiol.">
        <title>Complete genome sequence of Corynebacterium casei LMG S-19264T (=DSM 44701T), isolated from a smear-ripened cheese.</title>
        <authorList>
            <consortium name="US DOE Joint Genome Institute (JGI-PGF)"/>
            <person name="Walter F."/>
            <person name="Albersmeier A."/>
            <person name="Kalinowski J."/>
            <person name="Ruckert C."/>
        </authorList>
    </citation>
    <scope>NUCLEOTIDE SEQUENCE</scope>
    <source>
        <strain evidence="2">CGMCC 1.12698</strain>
    </source>
</reference>
<name>A0A917EQW4_9BACI</name>
<protein>
    <submittedName>
        <fullName evidence="2">Uncharacterized protein</fullName>
    </submittedName>
</protein>
<gene>
    <name evidence="2" type="ORF">GCM10007140_23940</name>
</gene>
<keyword evidence="1" id="KW-0812">Transmembrane</keyword>
<evidence type="ECO:0000256" key="1">
    <source>
        <dbReference type="SAM" id="Phobius"/>
    </source>
</evidence>
<dbReference type="AlphaFoldDB" id="A0A917EQW4"/>
<sequence length="69" mass="8036">MWVSKLGYSIIRTYTSPHRNRPISYTKTSRSFVFKMKRKVSIYLDYLLCFPNSVTIVIPATNVMTLATK</sequence>
<reference evidence="2" key="2">
    <citation type="submission" date="2020-09" db="EMBL/GenBank/DDBJ databases">
        <authorList>
            <person name="Sun Q."/>
            <person name="Zhou Y."/>
        </authorList>
    </citation>
    <scope>NUCLEOTIDE SEQUENCE</scope>
    <source>
        <strain evidence="2">CGMCC 1.12698</strain>
    </source>
</reference>
<keyword evidence="3" id="KW-1185">Reference proteome</keyword>
<feature type="transmembrane region" description="Helical" evidence="1">
    <location>
        <begin position="40"/>
        <end position="60"/>
    </location>
</feature>
<comment type="caution">
    <text evidence="2">The sequence shown here is derived from an EMBL/GenBank/DDBJ whole genome shotgun (WGS) entry which is preliminary data.</text>
</comment>
<accession>A0A917EQW4</accession>
<dbReference type="Proteomes" id="UP000605259">
    <property type="component" value="Unassembled WGS sequence"/>
</dbReference>
<dbReference type="EMBL" id="BMFK01000001">
    <property type="protein sequence ID" value="GGE73264.1"/>
    <property type="molecule type" value="Genomic_DNA"/>
</dbReference>
<evidence type="ECO:0000313" key="2">
    <source>
        <dbReference type="EMBL" id="GGE73264.1"/>
    </source>
</evidence>
<keyword evidence="1" id="KW-1133">Transmembrane helix</keyword>